<dbReference type="InterPro" id="IPR036259">
    <property type="entry name" value="MFS_trans_sf"/>
</dbReference>
<evidence type="ECO:0000256" key="7">
    <source>
        <dbReference type="ARBA" id="ARBA00023136"/>
    </source>
</evidence>
<sequence>MNSNDTKSFFGHPRGLSTLFFTEMWERFSYYGMRAILLYYMYYSVSQGGLGFDKVTAASIMAIYGSLVYLSSIIGGYISDRILGSRKSVLYGGILIMLGHITLATPFGKTALFVSIALIILGTGFLKPNVSEMVGGLYGEKDLRRDAGFSIFVFGINLGAFIAPAIVGYLGQEINFHLGFSLAAIGMFFGLLQYVRDGKKYLSKDSLHPTDPLSDAEKKELKKKFLISSILVVLLIVILKLLNLLTINSIINIFTFIAIVIPIYYFFKILSSKKISDTERSRVWAYIPLFIASILFWSIEEQGSVVLALFADDQTRLYFNLFGQHINFPSSYFQSINPLFIMLYVPFFAWIWAKLGSKQPSSPKKFAYGLIAAGLSFVWMMFPGMLFGVHAKVSPMWLIVSWAIVIVGEMLISPIGLSVTTKLAPKAFQAQMMSIWFLSNASAQAINAQIVKFYTPGNEVAYYGIVGTITIVFGLLLFFYVPRIDKLMAGVK</sequence>
<proteinExistence type="inferred from homology"/>
<dbReference type="GO" id="GO:0071916">
    <property type="term" value="F:dipeptide transmembrane transporter activity"/>
    <property type="evidence" value="ECO:0007669"/>
    <property type="project" value="UniProtKB-ARBA"/>
</dbReference>
<dbReference type="PROSITE" id="PS01023">
    <property type="entry name" value="PTR2_2"/>
    <property type="match status" value="1"/>
</dbReference>
<comment type="caution">
    <text evidence="13">The sequence shown here is derived from an EMBL/GenBank/DDBJ whole genome shotgun (WGS) entry which is preliminary data.</text>
</comment>
<feature type="transmembrane region" description="Helical" evidence="11">
    <location>
        <begin position="151"/>
        <end position="170"/>
    </location>
</feature>
<comment type="subcellular location">
    <subcellularLocation>
        <location evidence="1">Cell membrane</location>
        <topology evidence="1">Multi-pass membrane protein</topology>
    </subcellularLocation>
    <subcellularLocation>
        <location evidence="10">Membrane</location>
        <topology evidence="10">Multi-pass membrane protein</topology>
    </subcellularLocation>
</comment>
<feature type="transmembrane region" description="Helical" evidence="11">
    <location>
        <begin position="433"/>
        <end position="454"/>
    </location>
</feature>
<name>A0A7V9WSA9_STRPO</name>
<accession>A0A7V9WSA9</accession>
<dbReference type="Proteomes" id="UP000524462">
    <property type="component" value="Unassembled WGS sequence"/>
</dbReference>
<dbReference type="PROSITE" id="PS50850">
    <property type="entry name" value="MFS"/>
    <property type="match status" value="1"/>
</dbReference>
<dbReference type="PANTHER" id="PTHR23517:SF15">
    <property type="entry name" value="PROTON-DEPENDENT OLIGOPEPTIDE FAMILY TRANSPORT PROTEIN"/>
    <property type="match status" value="1"/>
</dbReference>
<feature type="transmembrane region" description="Helical" evidence="11">
    <location>
        <begin position="283"/>
        <end position="299"/>
    </location>
</feature>
<evidence type="ECO:0000256" key="9">
    <source>
        <dbReference type="ARBA" id="ARBA00069644"/>
    </source>
</evidence>
<feature type="transmembrane region" description="Helical" evidence="11">
    <location>
        <begin position="250"/>
        <end position="271"/>
    </location>
</feature>
<comment type="function">
    <text evidence="8">Proton-dependent uptake of di- or tri-peptides.</text>
</comment>
<dbReference type="InterPro" id="IPR050171">
    <property type="entry name" value="MFS_Transporters"/>
</dbReference>
<keyword evidence="6 11" id="KW-1133">Transmembrane helix</keyword>
<dbReference type="GO" id="GO:0042937">
    <property type="term" value="F:tripeptide transmembrane transporter activity"/>
    <property type="evidence" value="ECO:0007669"/>
    <property type="project" value="UniProtKB-ARBA"/>
</dbReference>
<feature type="transmembrane region" description="Helical" evidence="11">
    <location>
        <begin position="365"/>
        <end position="382"/>
    </location>
</feature>
<dbReference type="NCBIfam" id="TIGR00924">
    <property type="entry name" value="yjdL_sub1_fam"/>
    <property type="match status" value="1"/>
</dbReference>
<feature type="transmembrane region" description="Helical" evidence="11">
    <location>
        <begin position="57"/>
        <end position="77"/>
    </location>
</feature>
<evidence type="ECO:0000256" key="11">
    <source>
        <dbReference type="SAM" id="Phobius"/>
    </source>
</evidence>
<evidence type="ECO:0000313" key="14">
    <source>
        <dbReference type="Proteomes" id="UP000524462"/>
    </source>
</evidence>
<evidence type="ECO:0000259" key="12">
    <source>
        <dbReference type="PROSITE" id="PS50850"/>
    </source>
</evidence>
<feature type="domain" description="Major facilitator superfamily (MFS) profile" evidence="12">
    <location>
        <begin position="1"/>
        <end position="198"/>
    </location>
</feature>
<reference evidence="13 14" key="1">
    <citation type="submission" date="2020-07" db="EMBL/GenBank/DDBJ databases">
        <title>Molecular and genomic characterization of Streptococcus porcinus isolated from diseased swine in Brazil.</title>
        <authorList>
            <person name="Moreno L.Z."/>
            <person name="Matajira C.E.C."/>
            <person name="Poor A.P."/>
            <person name="Dutra M.C."/>
            <person name="Moreno A.M."/>
        </authorList>
    </citation>
    <scope>NUCLEOTIDE SEQUENCE [LARGE SCALE GENOMIC DNA]</scope>
    <source>
        <strain evidence="13 14">SP0816-2</strain>
    </source>
</reference>
<organism evidence="13 14">
    <name type="scientific">Streptococcus porcinus</name>
    <dbReference type="NCBI Taxonomy" id="1340"/>
    <lineage>
        <taxon>Bacteria</taxon>
        <taxon>Bacillati</taxon>
        <taxon>Bacillota</taxon>
        <taxon>Bacilli</taxon>
        <taxon>Lactobacillales</taxon>
        <taxon>Streptococcaceae</taxon>
        <taxon>Streptococcus</taxon>
    </lineage>
</organism>
<evidence type="ECO:0000256" key="5">
    <source>
        <dbReference type="ARBA" id="ARBA00022692"/>
    </source>
</evidence>
<dbReference type="InterPro" id="IPR020846">
    <property type="entry name" value="MFS_dom"/>
</dbReference>
<dbReference type="Gene3D" id="1.20.1250.20">
    <property type="entry name" value="MFS general substrate transporter like domains"/>
    <property type="match status" value="1"/>
</dbReference>
<keyword evidence="5 10" id="KW-0812">Transmembrane</keyword>
<dbReference type="CDD" id="cd17346">
    <property type="entry name" value="MFS_DtpA_like"/>
    <property type="match status" value="1"/>
</dbReference>
<feature type="transmembrane region" description="Helical" evidence="11">
    <location>
        <begin position="460"/>
        <end position="481"/>
    </location>
</feature>
<dbReference type="GO" id="GO:0015333">
    <property type="term" value="F:peptide:proton symporter activity"/>
    <property type="evidence" value="ECO:0007669"/>
    <property type="project" value="UniProtKB-ARBA"/>
</dbReference>
<feature type="transmembrane region" description="Helical" evidence="11">
    <location>
        <begin position="225"/>
        <end position="244"/>
    </location>
</feature>
<evidence type="ECO:0000256" key="6">
    <source>
        <dbReference type="ARBA" id="ARBA00022989"/>
    </source>
</evidence>
<dbReference type="PANTHER" id="PTHR23517">
    <property type="entry name" value="RESISTANCE PROTEIN MDTM, PUTATIVE-RELATED-RELATED"/>
    <property type="match status" value="1"/>
</dbReference>
<keyword evidence="4" id="KW-1003">Cell membrane</keyword>
<dbReference type="GO" id="GO:0035443">
    <property type="term" value="P:tripeptide transmembrane transport"/>
    <property type="evidence" value="ECO:0007669"/>
    <property type="project" value="UniProtKB-ARBA"/>
</dbReference>
<dbReference type="InterPro" id="IPR018456">
    <property type="entry name" value="PTR2_symporter_CS"/>
</dbReference>
<dbReference type="Pfam" id="PF00854">
    <property type="entry name" value="PTR2"/>
    <property type="match status" value="1"/>
</dbReference>
<comment type="similarity">
    <text evidence="2 10">Belongs to the major facilitator superfamily. Proton-dependent oligopeptide transporter (POT/PTR) (TC 2.A.17) family.</text>
</comment>
<dbReference type="RefSeq" id="WP_181460193.1">
    <property type="nucleotide sequence ID" value="NZ_JACEGE010000018.1"/>
</dbReference>
<evidence type="ECO:0000256" key="4">
    <source>
        <dbReference type="ARBA" id="ARBA00022475"/>
    </source>
</evidence>
<dbReference type="InterPro" id="IPR005279">
    <property type="entry name" value="Dipep/tripep_permease"/>
</dbReference>
<feature type="transmembrane region" description="Helical" evidence="11">
    <location>
        <begin position="89"/>
        <end position="105"/>
    </location>
</feature>
<dbReference type="FunFam" id="1.20.1250.20:FF:000017">
    <property type="entry name" value="Dipeptide and tripeptide permease A"/>
    <property type="match status" value="1"/>
</dbReference>
<keyword evidence="7 11" id="KW-0472">Membrane</keyword>
<dbReference type="AlphaFoldDB" id="A0A7V9WSA9"/>
<evidence type="ECO:0000256" key="8">
    <source>
        <dbReference type="ARBA" id="ARBA00059575"/>
    </source>
</evidence>
<evidence type="ECO:0000256" key="3">
    <source>
        <dbReference type="ARBA" id="ARBA00022448"/>
    </source>
</evidence>
<feature type="transmembrane region" description="Helical" evidence="11">
    <location>
        <begin position="28"/>
        <end position="45"/>
    </location>
</feature>
<feature type="transmembrane region" description="Helical" evidence="11">
    <location>
        <begin position="176"/>
        <end position="195"/>
    </location>
</feature>
<feature type="transmembrane region" description="Helical" evidence="11">
    <location>
        <begin position="394"/>
        <end position="412"/>
    </location>
</feature>
<gene>
    <name evidence="13" type="ORF">H1B29_06530</name>
</gene>
<feature type="transmembrane region" description="Helical" evidence="11">
    <location>
        <begin position="332"/>
        <end position="353"/>
    </location>
</feature>
<evidence type="ECO:0000313" key="13">
    <source>
        <dbReference type="EMBL" id="MBA2796139.1"/>
    </source>
</evidence>
<feature type="transmembrane region" description="Helical" evidence="11">
    <location>
        <begin position="111"/>
        <end position="130"/>
    </location>
</feature>
<dbReference type="InterPro" id="IPR000109">
    <property type="entry name" value="POT_fam"/>
</dbReference>
<protein>
    <recommendedName>
        <fullName evidence="9">Di-/tripeptide transporter</fullName>
    </recommendedName>
</protein>
<dbReference type="GO" id="GO:0005886">
    <property type="term" value="C:plasma membrane"/>
    <property type="evidence" value="ECO:0007669"/>
    <property type="project" value="UniProtKB-SubCell"/>
</dbReference>
<evidence type="ECO:0000256" key="1">
    <source>
        <dbReference type="ARBA" id="ARBA00004651"/>
    </source>
</evidence>
<keyword evidence="3 10" id="KW-0813">Transport</keyword>
<evidence type="ECO:0000256" key="10">
    <source>
        <dbReference type="RuleBase" id="RU003755"/>
    </source>
</evidence>
<dbReference type="SUPFAM" id="SSF103473">
    <property type="entry name" value="MFS general substrate transporter"/>
    <property type="match status" value="1"/>
</dbReference>
<evidence type="ECO:0000256" key="2">
    <source>
        <dbReference type="ARBA" id="ARBA00005982"/>
    </source>
</evidence>
<dbReference type="EMBL" id="JACEGE010000018">
    <property type="protein sequence ID" value="MBA2796139.1"/>
    <property type="molecule type" value="Genomic_DNA"/>
</dbReference>